<evidence type="ECO:0000256" key="13">
    <source>
        <dbReference type="ARBA" id="ARBA00048934"/>
    </source>
</evidence>
<evidence type="ECO:0000256" key="8">
    <source>
        <dbReference type="ARBA" id="ARBA00023027"/>
    </source>
</evidence>
<organism evidence="20 21">
    <name type="scientific">Sistotremastrum suecicum HHB10207 ss-3</name>
    <dbReference type="NCBI Taxonomy" id="1314776"/>
    <lineage>
        <taxon>Eukaryota</taxon>
        <taxon>Fungi</taxon>
        <taxon>Dikarya</taxon>
        <taxon>Basidiomycota</taxon>
        <taxon>Agaricomycotina</taxon>
        <taxon>Agaricomycetes</taxon>
        <taxon>Sistotremastrales</taxon>
        <taxon>Sistotremastraceae</taxon>
        <taxon>Sistotremastrum</taxon>
    </lineage>
</organism>
<evidence type="ECO:0000256" key="7">
    <source>
        <dbReference type="ARBA" id="ARBA00023002"/>
    </source>
</evidence>
<evidence type="ECO:0000259" key="19">
    <source>
        <dbReference type="Pfam" id="PF01207"/>
    </source>
</evidence>
<comment type="cofactor">
    <cofactor evidence="1 16 18">
        <name>FMN</name>
        <dbReference type="ChEBI" id="CHEBI:58210"/>
    </cofactor>
</comment>
<feature type="binding site" evidence="18">
    <location>
        <position position="173"/>
    </location>
    <ligand>
        <name>FMN</name>
        <dbReference type="ChEBI" id="CHEBI:58210"/>
    </ligand>
</feature>
<comment type="catalytic activity">
    <reaction evidence="11">
        <text>5,6-dihydrouridine(16) in tRNA + NADP(+) = uridine(16) in tRNA + NADPH + H(+)</text>
        <dbReference type="Rhea" id="RHEA:53376"/>
        <dbReference type="Rhea" id="RHEA-COMP:13543"/>
        <dbReference type="Rhea" id="RHEA-COMP:13544"/>
        <dbReference type="ChEBI" id="CHEBI:15378"/>
        <dbReference type="ChEBI" id="CHEBI:57783"/>
        <dbReference type="ChEBI" id="CHEBI:58349"/>
        <dbReference type="ChEBI" id="CHEBI:65315"/>
        <dbReference type="ChEBI" id="CHEBI:74443"/>
        <dbReference type="EC" id="1.3.1.88"/>
    </reaction>
    <physiologicalReaction direction="right-to-left" evidence="11">
        <dbReference type="Rhea" id="RHEA:53378"/>
    </physiologicalReaction>
</comment>
<evidence type="ECO:0000313" key="20">
    <source>
        <dbReference type="EMBL" id="KZT44003.1"/>
    </source>
</evidence>
<dbReference type="PIRSF" id="PIRSF006621">
    <property type="entry name" value="Dus"/>
    <property type="match status" value="1"/>
</dbReference>
<proteinExistence type="inferred from homology"/>
<comment type="catalytic activity">
    <reaction evidence="13">
        <text>5,6-dihydrouridine(16) in tRNA + NAD(+) = uridine(16) in tRNA + NADH + H(+)</text>
        <dbReference type="Rhea" id="RHEA:53380"/>
        <dbReference type="Rhea" id="RHEA-COMP:13543"/>
        <dbReference type="Rhea" id="RHEA-COMP:13544"/>
        <dbReference type="ChEBI" id="CHEBI:15378"/>
        <dbReference type="ChEBI" id="CHEBI:57540"/>
        <dbReference type="ChEBI" id="CHEBI:57945"/>
        <dbReference type="ChEBI" id="CHEBI:65315"/>
        <dbReference type="ChEBI" id="CHEBI:74443"/>
        <dbReference type="EC" id="1.3.1.88"/>
    </reaction>
    <physiologicalReaction direction="right-to-left" evidence="13">
        <dbReference type="Rhea" id="RHEA:53382"/>
    </physiologicalReaction>
</comment>
<keyword evidence="8" id="KW-0520">NAD</keyword>
<evidence type="ECO:0000256" key="16">
    <source>
        <dbReference type="PIRNR" id="PIRNR006621"/>
    </source>
</evidence>
<comment type="catalytic activity">
    <reaction evidence="12">
        <text>a 5,6-dihydrouridine in mRNA + NAD(+) = a uridine in mRNA + NADH + H(+)</text>
        <dbReference type="Rhea" id="RHEA:69851"/>
        <dbReference type="Rhea" id="RHEA-COMP:14658"/>
        <dbReference type="Rhea" id="RHEA-COMP:17789"/>
        <dbReference type="ChEBI" id="CHEBI:15378"/>
        <dbReference type="ChEBI" id="CHEBI:57540"/>
        <dbReference type="ChEBI" id="CHEBI:57945"/>
        <dbReference type="ChEBI" id="CHEBI:65315"/>
        <dbReference type="ChEBI" id="CHEBI:74443"/>
    </reaction>
    <physiologicalReaction direction="right-to-left" evidence="12">
        <dbReference type="Rhea" id="RHEA:69853"/>
    </physiologicalReaction>
</comment>
<keyword evidence="21" id="KW-1185">Reference proteome</keyword>
<dbReference type="InterPro" id="IPR013785">
    <property type="entry name" value="Aldolase_TIM"/>
</dbReference>
<evidence type="ECO:0000256" key="12">
    <source>
        <dbReference type="ARBA" id="ARBA00048342"/>
    </source>
</evidence>
<comment type="function">
    <text evidence="16">Catalyzes the synthesis of dihydrouridine, a modified base found in the D-loop of most tRNAs.</text>
</comment>
<evidence type="ECO:0000256" key="5">
    <source>
        <dbReference type="ARBA" id="ARBA00022694"/>
    </source>
</evidence>
<dbReference type="PROSITE" id="PS01136">
    <property type="entry name" value="UPF0034"/>
    <property type="match status" value="1"/>
</dbReference>
<keyword evidence="18" id="KW-0547">Nucleotide-binding</keyword>
<dbReference type="GO" id="GO:0006397">
    <property type="term" value="P:mRNA processing"/>
    <property type="evidence" value="ECO:0007669"/>
    <property type="project" value="UniProtKB-KW"/>
</dbReference>
<comment type="similarity">
    <text evidence="16">Belongs to the dus family.</text>
</comment>
<comment type="similarity">
    <text evidence="9">Belongs to the Dus family. Dus1 subfamily.</text>
</comment>
<keyword evidence="4" id="KW-0507">mRNA processing</keyword>
<feature type="binding site" evidence="18">
    <location>
        <position position="145"/>
    </location>
    <ligand>
        <name>FMN</name>
        <dbReference type="ChEBI" id="CHEBI:58210"/>
    </ligand>
</feature>
<feature type="binding site" evidence="18">
    <location>
        <position position="74"/>
    </location>
    <ligand>
        <name>FMN</name>
        <dbReference type="ChEBI" id="CHEBI:58210"/>
    </ligand>
</feature>
<sequence length="338" mass="37459">MSLPLDALKLITAPMVDQSDLPFRILCRRYGATLTYTQMFMASDLISDQSYRREILEELRAGWTAPFGRPVAVQLAGNDPETIVEAARLVEPYCDAIDLNLGCPQKKAELGHFGGYLILSKADWRIATSIVSGLSQSLTVPIFVKMRLCSPVRDTVTLAKELVSSGASVVCLHARYVSSRRRRKGAADLNWVAQMKKTFQYEGISAQVISNGNVRVYQDIQENLKITGADGVMIGEAALGNPKIFSASSAVNYLGCIDLADEYLTLCENYPDTVTLKHVRQHVKSFFAYHDFIVRTANFHAFCEALTCCTNLEGIRSLLSKIKIQGWDRFAGDNQAID</sequence>
<evidence type="ECO:0000256" key="18">
    <source>
        <dbReference type="PIRSR" id="PIRSR006621-2"/>
    </source>
</evidence>
<evidence type="ECO:0000256" key="6">
    <source>
        <dbReference type="ARBA" id="ARBA00022857"/>
    </source>
</evidence>
<dbReference type="PANTHER" id="PTHR11082">
    <property type="entry name" value="TRNA-DIHYDROURIDINE SYNTHASE"/>
    <property type="match status" value="1"/>
</dbReference>
<protein>
    <recommendedName>
        <fullName evidence="16">tRNA-dihydrouridine synthase</fullName>
        <ecNumber evidence="16">1.3.1.-</ecNumber>
    </recommendedName>
</protein>
<dbReference type="GO" id="GO:0106414">
    <property type="term" value="F:mRNA dihydrouridine synthase activity"/>
    <property type="evidence" value="ECO:0007669"/>
    <property type="project" value="RHEA"/>
</dbReference>
<name>A0A166IRT9_9AGAM</name>
<dbReference type="Gene3D" id="3.20.20.70">
    <property type="entry name" value="Aldolase class I"/>
    <property type="match status" value="1"/>
</dbReference>
<dbReference type="InterPro" id="IPR001269">
    <property type="entry name" value="DUS_fam"/>
</dbReference>
<reference evidence="20 21" key="1">
    <citation type="journal article" date="2016" name="Mol. Biol. Evol.">
        <title>Comparative Genomics of Early-Diverging Mushroom-Forming Fungi Provides Insights into the Origins of Lignocellulose Decay Capabilities.</title>
        <authorList>
            <person name="Nagy L.G."/>
            <person name="Riley R."/>
            <person name="Tritt A."/>
            <person name="Adam C."/>
            <person name="Daum C."/>
            <person name="Floudas D."/>
            <person name="Sun H."/>
            <person name="Yadav J.S."/>
            <person name="Pangilinan J."/>
            <person name="Larsson K.H."/>
            <person name="Matsuura K."/>
            <person name="Barry K."/>
            <person name="Labutti K."/>
            <person name="Kuo R."/>
            <person name="Ohm R.A."/>
            <person name="Bhattacharya S.S."/>
            <person name="Shirouzu T."/>
            <person name="Yoshinaga Y."/>
            <person name="Martin F.M."/>
            <person name="Grigoriev I.V."/>
            <person name="Hibbett D.S."/>
        </authorList>
    </citation>
    <scope>NUCLEOTIDE SEQUENCE [LARGE SCALE GENOMIC DNA]</scope>
    <source>
        <strain evidence="20 21">HHB10207 ss-3</strain>
    </source>
</reference>
<dbReference type="EC" id="1.3.1.-" evidence="16"/>
<accession>A0A166IRT9</accession>
<evidence type="ECO:0000256" key="15">
    <source>
        <dbReference type="ARBA" id="ARBA00049467"/>
    </source>
</evidence>
<dbReference type="STRING" id="1314776.A0A166IRT9"/>
<evidence type="ECO:0000256" key="1">
    <source>
        <dbReference type="ARBA" id="ARBA00001917"/>
    </source>
</evidence>
<evidence type="ECO:0000256" key="3">
    <source>
        <dbReference type="ARBA" id="ARBA00022643"/>
    </source>
</evidence>
<evidence type="ECO:0000256" key="2">
    <source>
        <dbReference type="ARBA" id="ARBA00022630"/>
    </source>
</evidence>
<evidence type="ECO:0000256" key="4">
    <source>
        <dbReference type="ARBA" id="ARBA00022664"/>
    </source>
</evidence>
<evidence type="ECO:0000256" key="11">
    <source>
        <dbReference type="ARBA" id="ARBA00047652"/>
    </source>
</evidence>
<keyword evidence="7 16" id="KW-0560">Oxidoreductase</keyword>
<dbReference type="PANTHER" id="PTHR11082:SF5">
    <property type="entry name" value="TRNA-DIHYDROURIDINE(16_17) SYNTHASE [NAD(P)(+)]-LIKE"/>
    <property type="match status" value="1"/>
</dbReference>
<evidence type="ECO:0000256" key="9">
    <source>
        <dbReference type="ARBA" id="ARBA00038313"/>
    </source>
</evidence>
<evidence type="ECO:0000313" key="21">
    <source>
        <dbReference type="Proteomes" id="UP000076798"/>
    </source>
</evidence>
<gene>
    <name evidence="20" type="ORF">SISSUDRAFT_323526</name>
</gene>
<keyword evidence="6" id="KW-0521">NADP</keyword>
<dbReference type="AlphaFoldDB" id="A0A166IRT9"/>
<dbReference type="SUPFAM" id="SSF51395">
    <property type="entry name" value="FMN-linked oxidoreductases"/>
    <property type="match status" value="1"/>
</dbReference>
<dbReference type="OrthoDB" id="272303at2759"/>
<dbReference type="CDD" id="cd02801">
    <property type="entry name" value="DUS_like_FMN"/>
    <property type="match status" value="1"/>
</dbReference>
<feature type="binding site" evidence="18">
    <location>
        <begin position="14"/>
        <end position="16"/>
    </location>
    <ligand>
        <name>FMN</name>
        <dbReference type="ChEBI" id="CHEBI:58210"/>
    </ligand>
</feature>
<feature type="domain" description="DUS-like FMN-binding" evidence="19">
    <location>
        <begin position="12"/>
        <end position="257"/>
    </location>
</feature>
<dbReference type="Pfam" id="PF01207">
    <property type="entry name" value="Dus"/>
    <property type="match status" value="1"/>
</dbReference>
<keyword evidence="2 16" id="KW-0285">Flavoprotein</keyword>
<keyword evidence="5 16" id="KW-0819">tRNA processing</keyword>
<evidence type="ECO:0000256" key="14">
    <source>
        <dbReference type="ARBA" id="ARBA00049447"/>
    </source>
</evidence>
<dbReference type="InterPro" id="IPR035587">
    <property type="entry name" value="DUS-like_FMN-bd"/>
</dbReference>
<keyword evidence="3 16" id="KW-0288">FMN</keyword>
<dbReference type="Proteomes" id="UP000076798">
    <property type="component" value="Unassembled WGS sequence"/>
</dbReference>
<evidence type="ECO:0000256" key="17">
    <source>
        <dbReference type="PIRSR" id="PIRSR006621-1"/>
    </source>
</evidence>
<feature type="active site" description="Proton donor" evidence="17">
    <location>
        <position position="103"/>
    </location>
</feature>
<dbReference type="InterPro" id="IPR018517">
    <property type="entry name" value="tRNA_hU_synthase_CS"/>
</dbReference>
<comment type="catalytic activity">
    <reaction evidence="10">
        <text>5,6-dihydrouridine(17) in tRNA + NAD(+) = uridine(17) in tRNA + NADH + H(+)</text>
        <dbReference type="Rhea" id="RHEA:53372"/>
        <dbReference type="Rhea" id="RHEA-COMP:13541"/>
        <dbReference type="Rhea" id="RHEA-COMP:13542"/>
        <dbReference type="ChEBI" id="CHEBI:15378"/>
        <dbReference type="ChEBI" id="CHEBI:57540"/>
        <dbReference type="ChEBI" id="CHEBI:57945"/>
        <dbReference type="ChEBI" id="CHEBI:65315"/>
        <dbReference type="ChEBI" id="CHEBI:74443"/>
        <dbReference type="EC" id="1.3.1.88"/>
    </reaction>
    <physiologicalReaction direction="right-to-left" evidence="10">
        <dbReference type="Rhea" id="RHEA:53374"/>
    </physiologicalReaction>
</comment>
<dbReference type="GO" id="GO:0102262">
    <property type="term" value="F:tRNA-dihydrouridine16 synthase activity"/>
    <property type="evidence" value="ECO:0007669"/>
    <property type="project" value="RHEA"/>
</dbReference>
<comment type="catalytic activity">
    <reaction evidence="15">
        <text>5,6-dihydrouridine(17) in tRNA + NADP(+) = uridine(17) in tRNA + NADPH + H(+)</text>
        <dbReference type="Rhea" id="RHEA:53368"/>
        <dbReference type="Rhea" id="RHEA-COMP:13541"/>
        <dbReference type="Rhea" id="RHEA-COMP:13542"/>
        <dbReference type="ChEBI" id="CHEBI:15378"/>
        <dbReference type="ChEBI" id="CHEBI:57783"/>
        <dbReference type="ChEBI" id="CHEBI:58349"/>
        <dbReference type="ChEBI" id="CHEBI:65315"/>
        <dbReference type="ChEBI" id="CHEBI:74443"/>
        <dbReference type="EC" id="1.3.1.88"/>
    </reaction>
    <physiologicalReaction direction="right-to-left" evidence="15">
        <dbReference type="Rhea" id="RHEA:53370"/>
    </physiologicalReaction>
</comment>
<evidence type="ECO:0000256" key="10">
    <source>
        <dbReference type="ARBA" id="ARBA00047287"/>
    </source>
</evidence>
<dbReference type="EMBL" id="KV428005">
    <property type="protein sequence ID" value="KZT44003.1"/>
    <property type="molecule type" value="Genomic_DNA"/>
</dbReference>
<dbReference type="GO" id="GO:0050660">
    <property type="term" value="F:flavin adenine dinucleotide binding"/>
    <property type="evidence" value="ECO:0007669"/>
    <property type="project" value="InterPro"/>
</dbReference>
<dbReference type="GO" id="GO:0102263">
    <property type="term" value="F:tRNA-dihydrouridine17 synthase activity"/>
    <property type="evidence" value="ECO:0007669"/>
    <property type="project" value="RHEA"/>
</dbReference>
<comment type="catalytic activity">
    <reaction evidence="14">
        <text>a 5,6-dihydrouridine in mRNA + NADP(+) = a uridine in mRNA + NADPH + H(+)</text>
        <dbReference type="Rhea" id="RHEA:69855"/>
        <dbReference type="Rhea" id="RHEA-COMP:14658"/>
        <dbReference type="Rhea" id="RHEA-COMP:17789"/>
        <dbReference type="ChEBI" id="CHEBI:15378"/>
        <dbReference type="ChEBI" id="CHEBI:57783"/>
        <dbReference type="ChEBI" id="CHEBI:58349"/>
        <dbReference type="ChEBI" id="CHEBI:65315"/>
        <dbReference type="ChEBI" id="CHEBI:74443"/>
    </reaction>
    <physiologicalReaction direction="right-to-left" evidence="14">
        <dbReference type="Rhea" id="RHEA:69857"/>
    </physiologicalReaction>
</comment>